<reference evidence="2 3" key="1">
    <citation type="journal article" date="2018" name="Front. Plant Sci.">
        <title>Red Clover (Trifolium pratense) and Zigzag Clover (T. medium) - A Picture of Genomic Similarities and Differences.</title>
        <authorList>
            <person name="Dluhosova J."/>
            <person name="Istvanek J."/>
            <person name="Nedelnik J."/>
            <person name="Repkova J."/>
        </authorList>
    </citation>
    <scope>NUCLEOTIDE SEQUENCE [LARGE SCALE GENOMIC DNA]</scope>
    <source>
        <strain evidence="3">cv. 10/8</strain>
        <tissue evidence="2">Leaf</tissue>
    </source>
</reference>
<name>A0A392TBR3_9FABA</name>
<proteinExistence type="predicted"/>
<evidence type="ECO:0000313" key="3">
    <source>
        <dbReference type="Proteomes" id="UP000265520"/>
    </source>
</evidence>
<evidence type="ECO:0000313" key="2">
    <source>
        <dbReference type="EMBL" id="MCI57415.1"/>
    </source>
</evidence>
<keyword evidence="1" id="KW-0175">Coiled coil</keyword>
<keyword evidence="3" id="KW-1185">Reference proteome</keyword>
<organism evidence="2 3">
    <name type="scientific">Trifolium medium</name>
    <dbReference type="NCBI Taxonomy" id="97028"/>
    <lineage>
        <taxon>Eukaryota</taxon>
        <taxon>Viridiplantae</taxon>
        <taxon>Streptophyta</taxon>
        <taxon>Embryophyta</taxon>
        <taxon>Tracheophyta</taxon>
        <taxon>Spermatophyta</taxon>
        <taxon>Magnoliopsida</taxon>
        <taxon>eudicotyledons</taxon>
        <taxon>Gunneridae</taxon>
        <taxon>Pentapetalae</taxon>
        <taxon>rosids</taxon>
        <taxon>fabids</taxon>
        <taxon>Fabales</taxon>
        <taxon>Fabaceae</taxon>
        <taxon>Papilionoideae</taxon>
        <taxon>50 kb inversion clade</taxon>
        <taxon>NPAAA clade</taxon>
        <taxon>Hologalegina</taxon>
        <taxon>IRL clade</taxon>
        <taxon>Trifolieae</taxon>
        <taxon>Trifolium</taxon>
    </lineage>
</organism>
<feature type="non-terminal residue" evidence="2">
    <location>
        <position position="43"/>
    </location>
</feature>
<dbReference type="AlphaFoldDB" id="A0A392TBR3"/>
<protein>
    <submittedName>
        <fullName evidence="2">Uncharacterized protein</fullName>
    </submittedName>
</protein>
<dbReference type="Proteomes" id="UP000265520">
    <property type="component" value="Unassembled WGS sequence"/>
</dbReference>
<feature type="coiled-coil region" evidence="1">
    <location>
        <begin position="7"/>
        <end position="41"/>
    </location>
</feature>
<comment type="caution">
    <text evidence="2">The sequence shown here is derived from an EMBL/GenBank/DDBJ whole genome shotgun (WGS) entry which is preliminary data.</text>
</comment>
<accession>A0A392TBR3</accession>
<dbReference type="EMBL" id="LXQA010528617">
    <property type="protein sequence ID" value="MCI57415.1"/>
    <property type="molecule type" value="Genomic_DNA"/>
</dbReference>
<evidence type="ECO:0000256" key="1">
    <source>
        <dbReference type="SAM" id="Coils"/>
    </source>
</evidence>
<sequence>MKLKGKKAEDDKSFDELREKNKELKETVNGNLATISRLKNENS</sequence>